<feature type="transmembrane region" description="Helical" evidence="10">
    <location>
        <begin position="220"/>
        <end position="239"/>
    </location>
</feature>
<evidence type="ECO:0000313" key="11">
    <source>
        <dbReference type="EMBL" id="TWT18018.1"/>
    </source>
</evidence>
<dbReference type="Pfam" id="PF01311">
    <property type="entry name" value="Bac_export_1"/>
    <property type="match status" value="1"/>
</dbReference>
<evidence type="ECO:0000313" key="12">
    <source>
        <dbReference type="Proteomes" id="UP000315949"/>
    </source>
</evidence>
<evidence type="ECO:0000256" key="2">
    <source>
        <dbReference type="ARBA" id="ARBA00009772"/>
    </source>
</evidence>
<feature type="transmembrane region" description="Helical" evidence="10">
    <location>
        <begin position="6"/>
        <end position="26"/>
    </location>
</feature>
<dbReference type="GO" id="GO:0044780">
    <property type="term" value="P:bacterial-type flagellum assembly"/>
    <property type="evidence" value="ECO:0007669"/>
    <property type="project" value="UniProtKB-UniRule"/>
</dbReference>
<dbReference type="PANTHER" id="PTHR30065">
    <property type="entry name" value="FLAGELLAR BIOSYNTHETIC PROTEIN FLIR"/>
    <property type="match status" value="1"/>
</dbReference>
<dbReference type="NCBIfam" id="TIGR01400">
    <property type="entry name" value="fliR"/>
    <property type="match status" value="1"/>
</dbReference>
<keyword evidence="6 10" id="KW-1133">Transmembrane helix</keyword>
<dbReference type="InterPro" id="IPR006303">
    <property type="entry name" value="FliR"/>
</dbReference>
<keyword evidence="11" id="KW-0969">Cilium</keyword>
<feature type="transmembrane region" description="Helical" evidence="10">
    <location>
        <begin position="133"/>
        <end position="152"/>
    </location>
</feature>
<keyword evidence="11" id="KW-0282">Flagellum</keyword>
<comment type="caution">
    <text evidence="11">The sequence shown here is derived from an EMBL/GenBank/DDBJ whole genome shotgun (WGS) entry which is preliminary data.</text>
</comment>
<reference evidence="11 12" key="1">
    <citation type="submission" date="2019-07" db="EMBL/GenBank/DDBJ databases">
        <title>Luteimonas sp. YD-1 nov., isolated from acidic soil.</title>
        <authorList>
            <person name="Zhou J."/>
        </authorList>
    </citation>
    <scope>NUCLEOTIDE SEQUENCE [LARGE SCALE GENOMIC DNA]</scope>
    <source>
        <strain evidence="11 12">YD-1</strain>
    </source>
</reference>
<keyword evidence="11" id="KW-0966">Cell projection</keyword>
<dbReference type="GO" id="GO:0006605">
    <property type="term" value="P:protein targeting"/>
    <property type="evidence" value="ECO:0007669"/>
    <property type="project" value="UniProtKB-UniRule"/>
</dbReference>
<keyword evidence="8 10" id="KW-0975">Bacterial flagellum</keyword>
<sequence>MDTVSLVALTGVDLFAMLGAVLWYALRVGAALQVLPAVGGRGIPVRARLVITLALSAAMASVLPAPPPMGVDAATVLGVLREFSLGVAIGMMLRLAFEAGRLAGELVSVGMGLSFATMADPLSGTSSPVLSQWFYLAFALLFFIVDGHLALVNLLADSYGGVPVGAALPDVAGLLAAVPEFFGACLRAGLLLALPVMMALLAVNLAFGVLARAASQLNPIAVGLPVSLLAGLTLMMLLMRGIEAPVRRLFEDAFTAARALAG</sequence>
<dbReference type="GO" id="GO:0009425">
    <property type="term" value="C:bacterial-type flagellum basal body"/>
    <property type="evidence" value="ECO:0007669"/>
    <property type="project" value="UniProtKB-SubCell"/>
</dbReference>
<comment type="similarity">
    <text evidence="2 10">Belongs to the FliR/MopE/SpaR family.</text>
</comment>
<dbReference type="InterPro" id="IPR002010">
    <property type="entry name" value="T3SS_IM_R"/>
</dbReference>
<dbReference type="PRINTS" id="PR00953">
    <property type="entry name" value="TYPE3IMRPROT"/>
</dbReference>
<keyword evidence="4 10" id="KW-1003">Cell membrane</keyword>
<evidence type="ECO:0000256" key="3">
    <source>
        <dbReference type="ARBA" id="ARBA00021717"/>
    </source>
</evidence>
<feature type="transmembrane region" description="Helical" evidence="10">
    <location>
        <begin position="158"/>
        <end position="178"/>
    </location>
</feature>
<evidence type="ECO:0000256" key="5">
    <source>
        <dbReference type="ARBA" id="ARBA00022692"/>
    </source>
</evidence>
<dbReference type="PANTHER" id="PTHR30065:SF8">
    <property type="entry name" value="FLAGELLAR BIOSYNTHETIC PROTEIN FLIR"/>
    <property type="match status" value="1"/>
</dbReference>
<feature type="transmembrane region" description="Helical" evidence="10">
    <location>
        <begin position="73"/>
        <end position="93"/>
    </location>
</feature>
<evidence type="ECO:0000256" key="7">
    <source>
        <dbReference type="ARBA" id="ARBA00023136"/>
    </source>
</evidence>
<comment type="function">
    <text evidence="1 10">Role in flagellar biosynthesis.</text>
</comment>
<organism evidence="11 12">
    <name type="scientific">Luteimonas wenzhouensis</name>
    <dbReference type="NCBI Taxonomy" id="2599615"/>
    <lineage>
        <taxon>Bacteria</taxon>
        <taxon>Pseudomonadati</taxon>
        <taxon>Pseudomonadota</taxon>
        <taxon>Gammaproteobacteria</taxon>
        <taxon>Lysobacterales</taxon>
        <taxon>Lysobacteraceae</taxon>
        <taxon>Luteimonas</taxon>
    </lineage>
</organism>
<protein>
    <recommendedName>
        <fullName evidence="3 9">Flagellar biosynthetic protein FliR</fullName>
    </recommendedName>
</protein>
<gene>
    <name evidence="11" type="primary">fliR</name>
    <name evidence="11" type="ORF">FQY79_11970</name>
</gene>
<dbReference type="GO" id="GO:0005886">
    <property type="term" value="C:plasma membrane"/>
    <property type="evidence" value="ECO:0007669"/>
    <property type="project" value="UniProtKB-SubCell"/>
</dbReference>
<name>A0A5C5TX55_9GAMM</name>
<evidence type="ECO:0000256" key="10">
    <source>
        <dbReference type="RuleBase" id="RU362071"/>
    </source>
</evidence>
<keyword evidence="7 10" id="KW-0472">Membrane</keyword>
<keyword evidence="12" id="KW-1185">Reference proteome</keyword>
<evidence type="ECO:0000256" key="4">
    <source>
        <dbReference type="ARBA" id="ARBA00022475"/>
    </source>
</evidence>
<proteinExistence type="inferred from homology"/>
<dbReference type="RefSeq" id="WP_146313135.1">
    <property type="nucleotide sequence ID" value="NZ_VOHE01000006.1"/>
</dbReference>
<dbReference type="OrthoDB" id="9797790at2"/>
<dbReference type="Proteomes" id="UP000315949">
    <property type="component" value="Unassembled WGS sequence"/>
</dbReference>
<feature type="transmembrane region" description="Helical" evidence="10">
    <location>
        <begin position="47"/>
        <end position="67"/>
    </location>
</feature>
<evidence type="ECO:0000256" key="8">
    <source>
        <dbReference type="ARBA" id="ARBA00023143"/>
    </source>
</evidence>
<accession>A0A5C5TX55</accession>
<feature type="transmembrane region" description="Helical" evidence="10">
    <location>
        <begin position="190"/>
        <end position="214"/>
    </location>
</feature>
<comment type="subcellular location">
    <subcellularLocation>
        <location evidence="10">Cell membrane</location>
        <topology evidence="10">Multi-pass membrane protein</topology>
    </subcellularLocation>
    <subcellularLocation>
        <location evidence="10">Bacterial flagellum basal body</location>
    </subcellularLocation>
</comment>
<dbReference type="EMBL" id="VOHE01000006">
    <property type="protein sequence ID" value="TWT18018.1"/>
    <property type="molecule type" value="Genomic_DNA"/>
</dbReference>
<evidence type="ECO:0000256" key="6">
    <source>
        <dbReference type="ARBA" id="ARBA00022989"/>
    </source>
</evidence>
<evidence type="ECO:0000256" key="1">
    <source>
        <dbReference type="ARBA" id="ARBA00002578"/>
    </source>
</evidence>
<keyword evidence="5 10" id="KW-0812">Transmembrane</keyword>
<dbReference type="AlphaFoldDB" id="A0A5C5TX55"/>
<evidence type="ECO:0000256" key="9">
    <source>
        <dbReference type="NCBIfam" id="TIGR01400"/>
    </source>
</evidence>